<evidence type="ECO:0000313" key="11">
    <source>
        <dbReference type="EMBL" id="MFC5507085.1"/>
    </source>
</evidence>
<comment type="pathway">
    <text evidence="1">Purine metabolism; 7-cyano-7-deazaguanine biosynthesis.</text>
</comment>
<dbReference type="Gene3D" id="3.40.50.620">
    <property type="entry name" value="HUPs"/>
    <property type="match status" value="1"/>
</dbReference>
<sequence length="198" mass="21306">MKSALLLSGGMDSIAIAFWKRPDIAVTIDYGQMPAPAEIRAAAAVCAQLGVQHIVIRADLSALGSGDMAGRPEIEVAPLPEWWPFRNQMLVTLAAMATLSHGVTHLLMGTLQTDGQHVDGQPGFVDRLDQLLKLQEGSMRLVAPAIELTAEQLIRTSNVPGEILGWAHSCHRSDFACGECGGCRKHYRTMEAIGMGAY</sequence>
<dbReference type="Proteomes" id="UP001596060">
    <property type="component" value="Unassembled WGS sequence"/>
</dbReference>
<dbReference type="SUPFAM" id="SSF52402">
    <property type="entry name" value="Adenine nucleotide alpha hydrolases-like"/>
    <property type="match status" value="1"/>
</dbReference>
<dbReference type="EC" id="6.3.4.20" evidence="9"/>
<organism evidence="11 12">
    <name type="scientific">Bosea massiliensis</name>
    <dbReference type="NCBI Taxonomy" id="151419"/>
    <lineage>
        <taxon>Bacteria</taxon>
        <taxon>Pseudomonadati</taxon>
        <taxon>Pseudomonadota</taxon>
        <taxon>Alphaproteobacteria</taxon>
        <taxon>Hyphomicrobiales</taxon>
        <taxon>Boseaceae</taxon>
        <taxon>Bosea</taxon>
    </lineage>
</organism>
<protein>
    <recommendedName>
        <fullName evidence="9">7-cyano-7-deazaguanine synthase</fullName>
        <ecNumber evidence="9">6.3.4.20</ecNumber>
    </recommendedName>
</protein>
<comment type="similarity">
    <text evidence="8">Belongs to the QueC family.</text>
</comment>
<keyword evidence="2 11" id="KW-0436">Ligase</keyword>
<dbReference type="RefSeq" id="WP_377817366.1">
    <property type="nucleotide sequence ID" value="NZ_JBHSLU010000062.1"/>
</dbReference>
<gene>
    <name evidence="11" type="ORF">ACFPN9_17750</name>
</gene>
<evidence type="ECO:0000256" key="5">
    <source>
        <dbReference type="ARBA" id="ARBA00022785"/>
    </source>
</evidence>
<dbReference type="InterPro" id="IPR018317">
    <property type="entry name" value="QueC"/>
</dbReference>
<keyword evidence="6" id="KW-0862">Zinc</keyword>
<proteinExistence type="inferred from homology"/>
<keyword evidence="3" id="KW-0479">Metal-binding</keyword>
<keyword evidence="5" id="KW-0671">Queuosine biosynthesis</keyword>
<evidence type="ECO:0000256" key="3">
    <source>
        <dbReference type="ARBA" id="ARBA00022723"/>
    </source>
</evidence>
<evidence type="ECO:0000256" key="7">
    <source>
        <dbReference type="ARBA" id="ARBA00022840"/>
    </source>
</evidence>
<evidence type="ECO:0000256" key="1">
    <source>
        <dbReference type="ARBA" id="ARBA00005061"/>
    </source>
</evidence>
<dbReference type="GO" id="GO:0016874">
    <property type="term" value="F:ligase activity"/>
    <property type="evidence" value="ECO:0007669"/>
    <property type="project" value="UniProtKB-KW"/>
</dbReference>
<dbReference type="InterPro" id="IPR014729">
    <property type="entry name" value="Rossmann-like_a/b/a_fold"/>
</dbReference>
<name>A0ABW0P3U4_9HYPH</name>
<dbReference type="Pfam" id="PF06508">
    <property type="entry name" value="QueC"/>
    <property type="match status" value="1"/>
</dbReference>
<keyword evidence="7" id="KW-0067">ATP-binding</keyword>
<reference evidence="12" key="1">
    <citation type="journal article" date="2019" name="Int. J. Syst. Evol. Microbiol.">
        <title>The Global Catalogue of Microorganisms (GCM) 10K type strain sequencing project: providing services to taxonomists for standard genome sequencing and annotation.</title>
        <authorList>
            <consortium name="The Broad Institute Genomics Platform"/>
            <consortium name="The Broad Institute Genome Sequencing Center for Infectious Disease"/>
            <person name="Wu L."/>
            <person name="Ma J."/>
        </authorList>
    </citation>
    <scope>NUCLEOTIDE SEQUENCE [LARGE SCALE GENOMIC DNA]</scope>
    <source>
        <strain evidence="12">CCUG 43117</strain>
    </source>
</reference>
<evidence type="ECO:0000256" key="9">
    <source>
        <dbReference type="ARBA" id="ARBA00039149"/>
    </source>
</evidence>
<evidence type="ECO:0000256" key="8">
    <source>
        <dbReference type="ARBA" id="ARBA00037993"/>
    </source>
</evidence>
<comment type="caution">
    <text evidence="11">The sequence shown here is derived from an EMBL/GenBank/DDBJ whole genome shotgun (WGS) entry which is preliminary data.</text>
</comment>
<evidence type="ECO:0000256" key="6">
    <source>
        <dbReference type="ARBA" id="ARBA00022833"/>
    </source>
</evidence>
<accession>A0ABW0P3U4</accession>
<dbReference type="EMBL" id="JBHSLU010000062">
    <property type="protein sequence ID" value="MFC5507085.1"/>
    <property type="molecule type" value="Genomic_DNA"/>
</dbReference>
<dbReference type="PANTHER" id="PTHR42914:SF1">
    <property type="entry name" value="7-CYANO-7-DEAZAGUANINE SYNTHASE"/>
    <property type="match status" value="1"/>
</dbReference>
<evidence type="ECO:0000256" key="2">
    <source>
        <dbReference type="ARBA" id="ARBA00022598"/>
    </source>
</evidence>
<evidence type="ECO:0000256" key="4">
    <source>
        <dbReference type="ARBA" id="ARBA00022741"/>
    </source>
</evidence>
<keyword evidence="12" id="KW-1185">Reference proteome</keyword>
<evidence type="ECO:0000256" key="10">
    <source>
        <dbReference type="ARBA" id="ARBA00047890"/>
    </source>
</evidence>
<comment type="catalytic activity">
    <reaction evidence="10">
        <text>7-carboxy-7-carbaguanine + NH4(+) + 2 ATP = 7-cyano-7-carbaguanine + 2 AMP + 2 diphosphate + 2 H(+)</text>
        <dbReference type="Rhea" id="RHEA:27982"/>
        <dbReference type="ChEBI" id="CHEBI:15378"/>
        <dbReference type="ChEBI" id="CHEBI:28938"/>
        <dbReference type="ChEBI" id="CHEBI:30616"/>
        <dbReference type="ChEBI" id="CHEBI:33019"/>
        <dbReference type="ChEBI" id="CHEBI:45075"/>
        <dbReference type="ChEBI" id="CHEBI:61036"/>
        <dbReference type="ChEBI" id="CHEBI:456215"/>
        <dbReference type="EC" id="6.3.4.20"/>
    </reaction>
</comment>
<evidence type="ECO:0000313" key="12">
    <source>
        <dbReference type="Proteomes" id="UP001596060"/>
    </source>
</evidence>
<keyword evidence="4" id="KW-0547">Nucleotide-binding</keyword>
<dbReference type="PANTHER" id="PTHR42914">
    <property type="entry name" value="7-CYANO-7-DEAZAGUANINE SYNTHASE"/>
    <property type="match status" value="1"/>
</dbReference>